<dbReference type="AlphaFoldDB" id="A0A512J9S5"/>
<keyword evidence="4" id="KW-1185">Reference proteome</keyword>
<accession>A0A512J9S5</accession>
<comment type="caution">
    <text evidence="1">The sequence shown here is derived from an EMBL/GenBank/DDBJ whole genome shotgun (WGS) entry which is preliminary data.</text>
</comment>
<proteinExistence type="predicted"/>
<organism evidence="1 3">
    <name type="scientific">Methylobacterium oxalidis</name>
    <dbReference type="NCBI Taxonomy" id="944322"/>
    <lineage>
        <taxon>Bacteria</taxon>
        <taxon>Pseudomonadati</taxon>
        <taxon>Pseudomonadota</taxon>
        <taxon>Alphaproteobacteria</taxon>
        <taxon>Hyphomicrobiales</taxon>
        <taxon>Methylobacteriaceae</taxon>
        <taxon>Methylobacterium</taxon>
    </lineage>
</organism>
<reference evidence="2" key="1">
    <citation type="journal article" date="2014" name="Int. J. Syst. Evol. Microbiol.">
        <title>Complete genome of a new Firmicutes species belonging to the dominant human colonic microbiota ('Ruminococcus bicirculans') reveals two chromosomes and a selective capacity to utilize plant glucans.</title>
        <authorList>
            <consortium name="NISC Comparative Sequencing Program"/>
            <person name="Wegmann U."/>
            <person name="Louis P."/>
            <person name="Goesmann A."/>
            <person name="Henrissat B."/>
            <person name="Duncan S.H."/>
            <person name="Flint H.J."/>
        </authorList>
    </citation>
    <scope>NUCLEOTIDE SEQUENCE</scope>
    <source>
        <strain evidence="2">NBRC 107715</strain>
    </source>
</reference>
<reference evidence="2" key="4">
    <citation type="submission" date="2023-01" db="EMBL/GenBank/DDBJ databases">
        <title>Draft genome sequence of Methylobacterium oxalidis strain NBRC 107715.</title>
        <authorList>
            <person name="Sun Q."/>
            <person name="Mori K."/>
        </authorList>
    </citation>
    <scope>NUCLEOTIDE SEQUENCE</scope>
    <source>
        <strain evidence="2">NBRC 107715</strain>
    </source>
</reference>
<reference evidence="1 3" key="3">
    <citation type="submission" date="2019-07" db="EMBL/GenBank/DDBJ databases">
        <title>Whole genome shotgun sequence of Methylobacterium oxalidis NBRC 107715.</title>
        <authorList>
            <person name="Hosoyama A."/>
            <person name="Uohara A."/>
            <person name="Ohji S."/>
            <person name="Ichikawa N."/>
        </authorList>
    </citation>
    <scope>NUCLEOTIDE SEQUENCE [LARGE SCALE GENOMIC DNA]</scope>
    <source>
        <strain evidence="1 3">NBRC 107715</strain>
    </source>
</reference>
<evidence type="ECO:0000313" key="1">
    <source>
        <dbReference type="EMBL" id="GEP06698.1"/>
    </source>
</evidence>
<dbReference type="Proteomes" id="UP000321960">
    <property type="component" value="Unassembled WGS sequence"/>
</dbReference>
<evidence type="ECO:0000313" key="2">
    <source>
        <dbReference type="EMBL" id="GLS67292.1"/>
    </source>
</evidence>
<sequence length="70" mass="7931">MTWPAAYELALTKRHIAEEETLRIAQLMRIADQISHGRDAAAAEQALRDTEQHLTALRARRASCVARRGY</sequence>
<gene>
    <name evidence="2" type="ORF">GCM10007888_56750</name>
    <name evidence="1" type="ORF">MOX02_47360</name>
</gene>
<dbReference type="EMBL" id="BSPK01000111">
    <property type="protein sequence ID" value="GLS67292.1"/>
    <property type="molecule type" value="Genomic_DNA"/>
</dbReference>
<dbReference type="EMBL" id="BJZU01000115">
    <property type="protein sequence ID" value="GEP06698.1"/>
    <property type="molecule type" value="Genomic_DNA"/>
</dbReference>
<reference evidence="4" key="2">
    <citation type="journal article" date="2019" name="Int. J. Syst. Evol. Microbiol.">
        <title>The Global Catalogue of Microorganisms (GCM) 10K type strain sequencing project: providing services to taxonomists for standard genome sequencing and annotation.</title>
        <authorList>
            <consortium name="The Broad Institute Genomics Platform"/>
            <consortium name="The Broad Institute Genome Sequencing Center for Infectious Disease"/>
            <person name="Wu L."/>
            <person name="Ma J."/>
        </authorList>
    </citation>
    <scope>NUCLEOTIDE SEQUENCE [LARGE SCALE GENOMIC DNA]</scope>
    <source>
        <strain evidence="4">NBRC 107715</strain>
    </source>
</reference>
<evidence type="ECO:0000313" key="4">
    <source>
        <dbReference type="Proteomes" id="UP001156856"/>
    </source>
</evidence>
<name>A0A512J9S5_9HYPH</name>
<evidence type="ECO:0000313" key="3">
    <source>
        <dbReference type="Proteomes" id="UP000321960"/>
    </source>
</evidence>
<dbReference type="Proteomes" id="UP001156856">
    <property type="component" value="Unassembled WGS sequence"/>
</dbReference>
<dbReference type="RefSeq" id="WP_147028214.1">
    <property type="nucleotide sequence ID" value="NZ_BJZU01000115.1"/>
</dbReference>
<protein>
    <submittedName>
        <fullName evidence="1">Uncharacterized protein</fullName>
    </submittedName>
</protein>